<reference evidence="10 11" key="1">
    <citation type="submission" date="2019-01" db="EMBL/GenBank/DDBJ databases">
        <title>PMF-metabolizing Aryl O-demethylase.</title>
        <authorList>
            <person name="Kim M."/>
        </authorList>
    </citation>
    <scope>NUCLEOTIDE SEQUENCE [LARGE SCALE GENOMIC DNA]</scope>
    <source>
        <strain evidence="10 11">PMF1</strain>
    </source>
</reference>
<sequence>MNKKWLKYLNLLSLPIQMVVVMLGYFVIEAISRHSVGEAYAYMTERPLVFLYNSFLIFTTTLLVYLVRRRVFMRTLLAIFWLVLGIVNGVLLANRVTPFTGPDLHLLTDAFKIANKYLSPVFFVIVIVLAVAAIIGLVFLFLKGPKYQGKMTYKLNVPLVLAGVLAFAGTTKLALEKRVLSNYFGNIAFAYEDYGYPYCLATTIFNTGISCPRDYSEAAIDKIEKSESGLPETGEKRPNIIFLQLESFFDPTLVNFLNISEDPIPTFRKLMKEYSSGYYKVPSVGAGTANTEFESITGMSLRYFGPGEYPYKSILKETTCESAPYVLKNLGYSTHAIHNNEANFYGRKNVFANLGFDSFTSEEYMSEQDDTNPNDWMRDRNLTKYIMEALESSDDPDYIYTISVQGHGDYPEEPMIDDPKITVTGGESEAVNNKWEYYCNQIYEMDQFVKELTETLSKYDEDVVLVMYGDHLPTMGLKVKDVKNRYLFQTEYVIWDNMGLEKKDANVAAYQMAAEVMDRVGIHEGNIFRFHQARRQTKNYQVDLETLQYDILYGKQYVYDGENPFARTEMHLGVKDAVLEKIEKISDGRYYITGENFTQSAYVEVNGELLDATYISPTTLLLTDVELKDGDEVDVAIRSNSSTRKVLTRTDSMIYKVPVEPLAPEVPPLEGENTEGTGEIDPNAAGIEDGAAANPIGEENSKGTESGESPIEVPNTENPVQN</sequence>
<feature type="transmembrane region" description="Helical" evidence="8">
    <location>
        <begin position="154"/>
        <end position="175"/>
    </location>
</feature>
<dbReference type="PANTHER" id="PTHR47371">
    <property type="entry name" value="LIPOTEICHOIC ACID SYNTHASE"/>
    <property type="match status" value="1"/>
</dbReference>
<evidence type="ECO:0000256" key="3">
    <source>
        <dbReference type="ARBA" id="ARBA00022475"/>
    </source>
</evidence>
<feature type="domain" description="Sulfatase N-terminal" evidence="9">
    <location>
        <begin position="238"/>
        <end position="522"/>
    </location>
</feature>
<keyword evidence="6 8" id="KW-0472">Membrane</keyword>
<evidence type="ECO:0000256" key="7">
    <source>
        <dbReference type="SAM" id="MobiDB-lite"/>
    </source>
</evidence>
<evidence type="ECO:0000256" key="4">
    <source>
        <dbReference type="ARBA" id="ARBA00022692"/>
    </source>
</evidence>
<dbReference type="InterPro" id="IPR017850">
    <property type="entry name" value="Alkaline_phosphatase_core_sf"/>
</dbReference>
<feature type="transmembrane region" description="Helical" evidence="8">
    <location>
        <begin position="117"/>
        <end position="142"/>
    </location>
</feature>
<protein>
    <submittedName>
        <fullName evidence="10">Lipoteichoic acid synthase 2</fullName>
    </submittedName>
</protein>
<evidence type="ECO:0000313" key="10">
    <source>
        <dbReference type="EMBL" id="QBE96330.1"/>
    </source>
</evidence>
<dbReference type="Pfam" id="PF00884">
    <property type="entry name" value="Sulfatase"/>
    <property type="match status" value="1"/>
</dbReference>
<feature type="region of interest" description="Disordered" evidence="7">
    <location>
        <begin position="663"/>
        <end position="722"/>
    </location>
</feature>
<evidence type="ECO:0000313" key="11">
    <source>
        <dbReference type="Proteomes" id="UP000289794"/>
    </source>
</evidence>
<evidence type="ECO:0000259" key="9">
    <source>
        <dbReference type="Pfam" id="PF00884"/>
    </source>
</evidence>
<keyword evidence="4 8" id="KW-0812">Transmembrane</keyword>
<organism evidence="10 11">
    <name type="scientific">Blautia producta</name>
    <dbReference type="NCBI Taxonomy" id="33035"/>
    <lineage>
        <taxon>Bacteria</taxon>
        <taxon>Bacillati</taxon>
        <taxon>Bacillota</taxon>
        <taxon>Clostridia</taxon>
        <taxon>Lachnospirales</taxon>
        <taxon>Lachnospiraceae</taxon>
        <taxon>Blautia</taxon>
    </lineage>
</organism>
<keyword evidence="3" id="KW-1003">Cell membrane</keyword>
<dbReference type="RefSeq" id="WP_130180571.1">
    <property type="nucleotide sequence ID" value="NZ_CP035945.1"/>
</dbReference>
<dbReference type="CDD" id="cd16015">
    <property type="entry name" value="LTA_synthase"/>
    <property type="match status" value="1"/>
</dbReference>
<evidence type="ECO:0000256" key="2">
    <source>
        <dbReference type="ARBA" id="ARBA00004936"/>
    </source>
</evidence>
<evidence type="ECO:0000256" key="6">
    <source>
        <dbReference type="ARBA" id="ARBA00023136"/>
    </source>
</evidence>
<dbReference type="AlphaFoldDB" id="A0A4P6LYM8"/>
<comment type="pathway">
    <text evidence="2">Cell wall biogenesis; lipoteichoic acid biosynthesis.</text>
</comment>
<evidence type="ECO:0000256" key="8">
    <source>
        <dbReference type="SAM" id="Phobius"/>
    </source>
</evidence>
<evidence type="ECO:0000256" key="1">
    <source>
        <dbReference type="ARBA" id="ARBA00004651"/>
    </source>
</evidence>
<dbReference type="PANTHER" id="PTHR47371:SF3">
    <property type="entry name" value="PHOSPHOGLYCEROL TRANSFERASE I"/>
    <property type="match status" value="1"/>
</dbReference>
<dbReference type="InterPro" id="IPR000917">
    <property type="entry name" value="Sulfatase_N"/>
</dbReference>
<feature type="transmembrane region" description="Helical" evidence="8">
    <location>
        <begin position="9"/>
        <end position="28"/>
    </location>
</feature>
<dbReference type="Gene3D" id="3.40.720.10">
    <property type="entry name" value="Alkaline Phosphatase, subunit A"/>
    <property type="match status" value="1"/>
</dbReference>
<feature type="transmembrane region" description="Helical" evidence="8">
    <location>
        <begin position="79"/>
        <end position="97"/>
    </location>
</feature>
<feature type="transmembrane region" description="Helical" evidence="8">
    <location>
        <begin position="48"/>
        <end position="67"/>
    </location>
</feature>
<evidence type="ECO:0000256" key="5">
    <source>
        <dbReference type="ARBA" id="ARBA00022989"/>
    </source>
</evidence>
<keyword evidence="5 8" id="KW-1133">Transmembrane helix</keyword>
<dbReference type="GO" id="GO:0005886">
    <property type="term" value="C:plasma membrane"/>
    <property type="evidence" value="ECO:0007669"/>
    <property type="project" value="UniProtKB-SubCell"/>
</dbReference>
<accession>A0A4P6LYM8</accession>
<proteinExistence type="predicted"/>
<comment type="subcellular location">
    <subcellularLocation>
        <location evidence="1">Cell membrane</location>
        <topology evidence="1">Multi-pass membrane protein</topology>
    </subcellularLocation>
</comment>
<dbReference type="SUPFAM" id="SSF53649">
    <property type="entry name" value="Alkaline phosphatase-like"/>
    <property type="match status" value="1"/>
</dbReference>
<gene>
    <name evidence="10" type="primary">ltaS2</name>
    <name evidence="10" type="ORF">PMF13cell1_01874</name>
</gene>
<dbReference type="EMBL" id="CP035945">
    <property type="protein sequence ID" value="QBE96330.1"/>
    <property type="molecule type" value="Genomic_DNA"/>
</dbReference>
<name>A0A4P6LYM8_9FIRM</name>
<dbReference type="Proteomes" id="UP000289794">
    <property type="component" value="Chromosome"/>
</dbReference>
<dbReference type="KEGG" id="bpro:PMF13cell1_01874"/>
<dbReference type="InterPro" id="IPR050448">
    <property type="entry name" value="OpgB/LTA_synthase_biosynth"/>
</dbReference>